<keyword evidence="3" id="KW-1185">Reference proteome</keyword>
<dbReference type="RefSeq" id="WP_112158632.1">
    <property type="nucleotide sequence ID" value="NZ_QKRX01000004.1"/>
</dbReference>
<feature type="domain" description="DUF4123" evidence="1">
    <location>
        <begin position="159"/>
        <end position="281"/>
    </location>
</feature>
<name>A0A364NNS3_9GAMM</name>
<dbReference type="EMBL" id="QKRX01000004">
    <property type="protein sequence ID" value="RAU18527.1"/>
    <property type="molecule type" value="Genomic_DNA"/>
</dbReference>
<dbReference type="InterPro" id="IPR025391">
    <property type="entry name" value="DUF4123"/>
</dbReference>
<accession>A0A364NNS3</accession>
<dbReference type="OrthoDB" id="7833020at2"/>
<evidence type="ECO:0000313" key="3">
    <source>
        <dbReference type="Proteomes" id="UP000250744"/>
    </source>
</evidence>
<protein>
    <recommendedName>
        <fullName evidence="1">DUF4123 domain-containing protein</fullName>
    </recommendedName>
</protein>
<reference evidence="2 3" key="1">
    <citation type="submission" date="2018-06" db="EMBL/GenBank/DDBJ databases">
        <title>Nitrincola tibetense sp. nov., isolated from Lake XuguoCo on Tibetan Plateau.</title>
        <authorList>
            <person name="Xing P."/>
        </authorList>
    </citation>
    <scope>NUCLEOTIDE SEQUENCE [LARGE SCALE GENOMIC DNA]</scope>
    <source>
        <strain evidence="3">xg18</strain>
    </source>
</reference>
<comment type="caution">
    <text evidence="2">The sequence shown here is derived from an EMBL/GenBank/DDBJ whole genome shotgun (WGS) entry which is preliminary data.</text>
</comment>
<sequence length="441" mass="50139">MTPFLSRCYASRGAEQVELIAAALCADRQEYEVRVIDALKAQGYQFYWSDSVLPAASWVKQYPADAAYAVALARSMNEEKRVALGVMTRLPGSGDATEHDKHWLQIEEIGPITPLDAQFGVYPKKTVPDALREALFGQPDPTDAERADFGDDVPPLVTYAVLDAAKMPYLLTSLLEDSGLRHQSLFQGKAQEELAEHAPYLVELIEDNDFTCRLFTGPDGIGGLWERRLGIFLRSRAGFNTVRKHLRKFTKVQDENGKWFYFRFWDVETMRSFKSHLAVSQEQATAFFSLYIRYFIWCHRQDNRFCRISISQPKIGSGQMVLDEALLRRFGFAARARRIIRFQSKVEALINANDPLVAQKMAEQPKARRFYYVRLIDQMGVRNVSIAAALLSAMYLTGVNLLRHPAFEYATRNRLLTPEAKAQQITLGYSVVAQLNTMKHS</sequence>
<organism evidence="2 3">
    <name type="scientific">Nitrincola tibetensis</name>
    <dbReference type="NCBI Taxonomy" id="2219697"/>
    <lineage>
        <taxon>Bacteria</taxon>
        <taxon>Pseudomonadati</taxon>
        <taxon>Pseudomonadota</taxon>
        <taxon>Gammaproteobacteria</taxon>
        <taxon>Oceanospirillales</taxon>
        <taxon>Oceanospirillaceae</taxon>
        <taxon>Nitrincola</taxon>
    </lineage>
</organism>
<evidence type="ECO:0000313" key="2">
    <source>
        <dbReference type="EMBL" id="RAU18527.1"/>
    </source>
</evidence>
<dbReference type="Pfam" id="PF13503">
    <property type="entry name" value="DUF4123"/>
    <property type="match status" value="1"/>
</dbReference>
<evidence type="ECO:0000259" key="1">
    <source>
        <dbReference type="Pfam" id="PF13503"/>
    </source>
</evidence>
<gene>
    <name evidence="2" type="ORF">DN062_07070</name>
</gene>
<dbReference type="Proteomes" id="UP000250744">
    <property type="component" value="Unassembled WGS sequence"/>
</dbReference>
<proteinExistence type="predicted"/>
<dbReference type="AlphaFoldDB" id="A0A364NNS3"/>